<dbReference type="FunCoup" id="A0A061ACK9">
    <property type="interactions" value="44"/>
</dbReference>
<dbReference type="SUPFAM" id="SSF52540">
    <property type="entry name" value="P-loop containing nucleoside triphosphate hydrolases"/>
    <property type="match status" value="2"/>
</dbReference>
<dbReference type="KEGG" id="aoc:Aocu_10760"/>
<keyword evidence="2" id="KW-0813">Transport</keyword>
<keyword evidence="7" id="KW-1278">Translocase</keyword>
<evidence type="ECO:0000259" key="9">
    <source>
        <dbReference type="PROSITE" id="PS50893"/>
    </source>
</evidence>
<comment type="subcellular location">
    <subcellularLocation>
        <location evidence="1">Cell membrane</location>
        <topology evidence="1">Peripheral membrane protein</topology>
    </subcellularLocation>
</comment>
<dbReference type="SMART" id="SM00382">
    <property type="entry name" value="AAA"/>
    <property type="match status" value="2"/>
</dbReference>
<dbReference type="InterPro" id="IPR003593">
    <property type="entry name" value="AAA+_ATPase"/>
</dbReference>
<feature type="domain" description="ABC transporter" evidence="9">
    <location>
        <begin position="259"/>
        <end position="507"/>
    </location>
</feature>
<evidence type="ECO:0000256" key="7">
    <source>
        <dbReference type="ARBA" id="ARBA00022967"/>
    </source>
</evidence>
<keyword evidence="3" id="KW-1003">Cell membrane</keyword>
<dbReference type="PROSITE" id="PS00211">
    <property type="entry name" value="ABC_TRANSPORTER_1"/>
    <property type="match status" value="1"/>
</dbReference>
<keyword evidence="4" id="KW-0677">Repeat</keyword>
<name>A0A061ACK9_9MOLU</name>
<dbReference type="Gene3D" id="3.40.50.300">
    <property type="entry name" value="P-loop containing nucleotide triphosphate hydrolases"/>
    <property type="match status" value="2"/>
</dbReference>
<dbReference type="PROSITE" id="PS50893">
    <property type="entry name" value="ABC_TRANSPORTER_2"/>
    <property type="match status" value="2"/>
</dbReference>
<keyword evidence="11" id="KW-1185">Reference proteome</keyword>
<protein>
    <submittedName>
        <fullName evidence="10">Putative branched-chain amino acid ABC transporter, ATP-binding protein</fullName>
    </submittedName>
</protein>
<dbReference type="InParanoid" id="A0A061ACK9"/>
<dbReference type="CDD" id="cd03215">
    <property type="entry name" value="ABC_Carb_Monos_II"/>
    <property type="match status" value="1"/>
</dbReference>
<dbReference type="CDD" id="cd03216">
    <property type="entry name" value="ABC_Carb_Monos_I"/>
    <property type="match status" value="1"/>
</dbReference>
<gene>
    <name evidence="10" type="ORF">Aocu_10760</name>
</gene>
<evidence type="ECO:0000313" key="11">
    <source>
        <dbReference type="Proteomes" id="UP000032434"/>
    </source>
</evidence>
<dbReference type="FunFam" id="3.40.50.300:FF:000127">
    <property type="entry name" value="Ribose import ATP-binding protein RbsA"/>
    <property type="match status" value="1"/>
</dbReference>
<dbReference type="PANTHER" id="PTHR43790:SF4">
    <property type="entry name" value="GUANOSINE IMPORT ATP-BINDING PROTEIN NUPO"/>
    <property type="match status" value="1"/>
</dbReference>
<evidence type="ECO:0000256" key="4">
    <source>
        <dbReference type="ARBA" id="ARBA00022737"/>
    </source>
</evidence>
<evidence type="ECO:0000256" key="6">
    <source>
        <dbReference type="ARBA" id="ARBA00022840"/>
    </source>
</evidence>
<evidence type="ECO:0000256" key="5">
    <source>
        <dbReference type="ARBA" id="ARBA00022741"/>
    </source>
</evidence>
<dbReference type="EMBL" id="LK028559">
    <property type="protein sequence ID" value="CDR31149.1"/>
    <property type="molecule type" value="Genomic_DNA"/>
</dbReference>
<dbReference type="Proteomes" id="UP000032434">
    <property type="component" value="Chromosome 1"/>
</dbReference>
<dbReference type="OrthoDB" id="9771863at2"/>
<dbReference type="HOGENOM" id="CLU_000604_92_0_14"/>
<dbReference type="InterPro" id="IPR050107">
    <property type="entry name" value="ABC_carbohydrate_import_ATPase"/>
</dbReference>
<keyword evidence="6 10" id="KW-0067">ATP-binding</keyword>
<evidence type="ECO:0000256" key="2">
    <source>
        <dbReference type="ARBA" id="ARBA00022448"/>
    </source>
</evidence>
<dbReference type="STRING" id="35623.Aocu_10760"/>
<dbReference type="PATRIC" id="fig|35623.3.peg.1076"/>
<reference evidence="11" key="1">
    <citation type="submission" date="2014-05" db="EMBL/GenBank/DDBJ databases">
        <authorList>
            <person name="Kube M."/>
        </authorList>
    </citation>
    <scope>NUCLEOTIDE SEQUENCE [LARGE SCALE GENOMIC DNA]</scope>
</reference>
<evidence type="ECO:0000256" key="3">
    <source>
        <dbReference type="ARBA" id="ARBA00022475"/>
    </source>
</evidence>
<dbReference type="RefSeq" id="WP_045749598.1">
    <property type="nucleotide sequence ID" value="NZ_FUZK01000001.1"/>
</dbReference>
<dbReference type="InterPro" id="IPR017871">
    <property type="entry name" value="ABC_transporter-like_CS"/>
</dbReference>
<keyword evidence="8" id="KW-0472">Membrane</keyword>
<dbReference type="Pfam" id="PF00005">
    <property type="entry name" value="ABC_tran"/>
    <property type="match status" value="2"/>
</dbReference>
<proteinExistence type="predicted"/>
<dbReference type="InterPro" id="IPR003439">
    <property type="entry name" value="ABC_transporter-like_ATP-bd"/>
</dbReference>
<evidence type="ECO:0000313" key="10">
    <source>
        <dbReference type="EMBL" id="CDR31149.1"/>
    </source>
</evidence>
<feature type="domain" description="ABC transporter" evidence="9">
    <location>
        <begin position="6"/>
        <end position="242"/>
    </location>
</feature>
<sequence length="513" mass="57742">MEKYTLEMIGITKKFGQLVANNDITLKLQKGEIHAILGENGAGKSTLMSILFGLYQADAGEIKINGEVVHIKNPNDANNYHIGMVHQHFKLVDTFTVLENIILGKETVSKSNFLDYDTPRKQIEALSKKYNLNVPLDAYIKDLNVGIQQKVEILKMLYRDSDILIFDEPTSVLTPQEIDGLFQIIRNFAKEGKTIVIITHKLNEIKAIAERCSVLRRGKLIGTVLIKDTTIEQLSSMMVGRNVNFHVNKEKQNVGETVLEVKNLTYFNKDKTKKILDEVAFEVKAGEIVAIAGVEGNGQSELVSLITGLSLVEDKQSKIILNGQDITKESIRKRIKLGMSHIPEDRQKHGLILDYKLGENLISNTYMEEMFQKYGYLLDDKIVKHGEELVNSYDIRSAAGIKSKARDMSGGNQQKAIIARETTKKHNLLIASQPTRGLDVGAIEYVHQVLVKERNNGQAVLVVSYELDEVIDISDRILVIREGKIVYNVKQEDTTIEELGLYMLFDQEQGTKI</sequence>
<dbReference type="GO" id="GO:0005886">
    <property type="term" value="C:plasma membrane"/>
    <property type="evidence" value="ECO:0007669"/>
    <property type="project" value="UniProtKB-SubCell"/>
</dbReference>
<evidence type="ECO:0000256" key="1">
    <source>
        <dbReference type="ARBA" id="ARBA00004202"/>
    </source>
</evidence>
<dbReference type="GO" id="GO:0005524">
    <property type="term" value="F:ATP binding"/>
    <property type="evidence" value="ECO:0007669"/>
    <property type="project" value="UniProtKB-KW"/>
</dbReference>
<accession>A0A061ACK9</accession>
<dbReference type="InterPro" id="IPR027417">
    <property type="entry name" value="P-loop_NTPase"/>
</dbReference>
<dbReference type="GO" id="GO:0016887">
    <property type="term" value="F:ATP hydrolysis activity"/>
    <property type="evidence" value="ECO:0007669"/>
    <property type="project" value="InterPro"/>
</dbReference>
<keyword evidence="5" id="KW-0547">Nucleotide-binding</keyword>
<evidence type="ECO:0000256" key="8">
    <source>
        <dbReference type="ARBA" id="ARBA00023136"/>
    </source>
</evidence>
<dbReference type="AlphaFoldDB" id="A0A061ACK9"/>
<dbReference type="PANTHER" id="PTHR43790">
    <property type="entry name" value="CARBOHYDRATE TRANSPORT ATP-BINDING PROTEIN MG119-RELATED"/>
    <property type="match status" value="1"/>
</dbReference>
<organism evidence="10 11">
    <name type="scientific">Acholeplasma oculi</name>
    <dbReference type="NCBI Taxonomy" id="35623"/>
    <lineage>
        <taxon>Bacteria</taxon>
        <taxon>Bacillati</taxon>
        <taxon>Mycoplasmatota</taxon>
        <taxon>Mollicutes</taxon>
        <taxon>Acholeplasmatales</taxon>
        <taxon>Acholeplasmataceae</taxon>
        <taxon>Acholeplasma</taxon>
    </lineage>
</organism>